<evidence type="ECO:0000256" key="2">
    <source>
        <dbReference type="SAM" id="SignalP"/>
    </source>
</evidence>
<keyword evidence="2" id="KW-0732">Signal</keyword>
<dbReference type="AlphaFoldDB" id="A0AAW2ZQR9"/>
<feature type="chain" id="PRO_5043968820" evidence="2">
    <location>
        <begin position="21"/>
        <end position="166"/>
    </location>
</feature>
<feature type="signal peptide" evidence="2">
    <location>
        <begin position="1"/>
        <end position="20"/>
    </location>
</feature>
<dbReference type="Proteomes" id="UP001431209">
    <property type="component" value="Unassembled WGS sequence"/>
</dbReference>
<comment type="caution">
    <text evidence="3">The sequence shown here is derived from an EMBL/GenBank/DDBJ whole genome shotgun (WGS) entry which is preliminary data.</text>
</comment>
<gene>
    <name evidence="3" type="ORF">AKO1_002351</name>
</gene>
<feature type="region of interest" description="Disordered" evidence="1">
    <location>
        <begin position="56"/>
        <end position="78"/>
    </location>
</feature>
<sequence length="166" mass="18201">MMLKGLISLFFFCLMANVFAGDIEFVQPQQQSALKISIARQIVPVRVITRGNTLSSTTNKSLKCPPTQEQKSSPVGGGSVRRPSNYFLAKGYKLAASCRIDCMSKVAGLVHFDGGCKQRFFYYANTAHCLLAGELTNEQAKLAEAYCMSCNGCIKRHNREFNAASA</sequence>
<dbReference type="EMBL" id="JAOPGA020001764">
    <property type="protein sequence ID" value="KAL0491145.1"/>
    <property type="molecule type" value="Genomic_DNA"/>
</dbReference>
<keyword evidence="4" id="KW-1185">Reference proteome</keyword>
<name>A0AAW2ZQR9_9EUKA</name>
<reference evidence="3 4" key="1">
    <citation type="submission" date="2024-03" db="EMBL/GenBank/DDBJ databases">
        <title>The Acrasis kona genome and developmental transcriptomes reveal deep origins of eukaryotic multicellular pathways.</title>
        <authorList>
            <person name="Sheikh S."/>
            <person name="Fu C.-J."/>
            <person name="Brown M.W."/>
            <person name="Baldauf S.L."/>
        </authorList>
    </citation>
    <scope>NUCLEOTIDE SEQUENCE [LARGE SCALE GENOMIC DNA]</scope>
    <source>
        <strain evidence="3 4">ATCC MYA-3509</strain>
    </source>
</reference>
<organism evidence="3 4">
    <name type="scientific">Acrasis kona</name>
    <dbReference type="NCBI Taxonomy" id="1008807"/>
    <lineage>
        <taxon>Eukaryota</taxon>
        <taxon>Discoba</taxon>
        <taxon>Heterolobosea</taxon>
        <taxon>Tetramitia</taxon>
        <taxon>Eutetramitia</taxon>
        <taxon>Acrasidae</taxon>
        <taxon>Acrasis</taxon>
    </lineage>
</organism>
<evidence type="ECO:0000256" key="1">
    <source>
        <dbReference type="SAM" id="MobiDB-lite"/>
    </source>
</evidence>
<evidence type="ECO:0000313" key="3">
    <source>
        <dbReference type="EMBL" id="KAL0491145.1"/>
    </source>
</evidence>
<evidence type="ECO:0000313" key="4">
    <source>
        <dbReference type="Proteomes" id="UP001431209"/>
    </source>
</evidence>
<proteinExistence type="predicted"/>
<protein>
    <submittedName>
        <fullName evidence="3">Uncharacterized protein</fullName>
    </submittedName>
</protein>
<accession>A0AAW2ZQR9</accession>
<feature type="non-terminal residue" evidence="3">
    <location>
        <position position="166"/>
    </location>
</feature>
<feature type="compositionally biased region" description="Polar residues" evidence="1">
    <location>
        <begin position="56"/>
        <end position="73"/>
    </location>
</feature>